<evidence type="ECO:0000256" key="3">
    <source>
        <dbReference type="ARBA" id="ARBA00004286"/>
    </source>
</evidence>
<keyword evidence="10 17" id="KW-0269">Exonuclease</keyword>
<feature type="region of interest" description="Disordered" evidence="15">
    <location>
        <begin position="566"/>
        <end position="892"/>
    </location>
</feature>
<keyword evidence="13" id="KW-0539">Nucleus</keyword>
<comment type="cofactor">
    <cofactor evidence="1">
        <name>Mn(2+)</name>
        <dbReference type="ChEBI" id="CHEBI:29035"/>
    </cofactor>
</comment>
<reference evidence="17 18" key="1">
    <citation type="journal article" date="2018" name="Mol. Biol. Evol.">
        <title>Broad Genomic Sampling Reveals a Smut Pathogenic Ancestry of the Fungal Clade Ustilaginomycotina.</title>
        <authorList>
            <person name="Kijpornyongpan T."/>
            <person name="Mondo S.J."/>
            <person name="Barry K."/>
            <person name="Sandor L."/>
            <person name="Lee J."/>
            <person name="Lipzen A."/>
            <person name="Pangilinan J."/>
            <person name="LaButti K."/>
            <person name="Hainaut M."/>
            <person name="Henrissat B."/>
            <person name="Grigoriev I.V."/>
            <person name="Spatafora J.W."/>
            <person name="Aime M.C."/>
        </authorList>
    </citation>
    <scope>NUCLEOTIDE SEQUENCE [LARGE SCALE GENOMIC DNA]</scope>
    <source>
        <strain evidence="17 18">MCA 3645</strain>
    </source>
</reference>
<dbReference type="GO" id="GO:0000014">
    <property type="term" value="F:single-stranded DNA endodeoxyribonuclease activity"/>
    <property type="evidence" value="ECO:0007669"/>
    <property type="project" value="TreeGrafter"/>
</dbReference>
<dbReference type="InterPro" id="IPR004843">
    <property type="entry name" value="Calcineurin-like_PHP"/>
</dbReference>
<evidence type="ECO:0000256" key="10">
    <source>
        <dbReference type="ARBA" id="ARBA00022839"/>
    </source>
</evidence>
<dbReference type="GO" id="GO:0000724">
    <property type="term" value="P:double-strand break repair via homologous recombination"/>
    <property type="evidence" value="ECO:0007669"/>
    <property type="project" value="TreeGrafter"/>
</dbReference>
<dbReference type="GO" id="GO:0006303">
    <property type="term" value="P:double-strand break repair via nonhomologous end joining"/>
    <property type="evidence" value="ECO:0007669"/>
    <property type="project" value="TreeGrafter"/>
</dbReference>
<keyword evidence="5" id="KW-0158">Chromosome</keyword>
<dbReference type="AlphaFoldDB" id="A0A317XIC8"/>
<dbReference type="PANTHER" id="PTHR10139">
    <property type="entry name" value="DOUBLE-STRAND BREAK REPAIR PROTEIN MRE11"/>
    <property type="match status" value="1"/>
</dbReference>
<dbReference type="SMART" id="SM01347">
    <property type="entry name" value="Mre11_DNA_bind"/>
    <property type="match status" value="1"/>
</dbReference>
<feature type="compositionally biased region" description="Acidic residues" evidence="15">
    <location>
        <begin position="851"/>
        <end position="872"/>
    </location>
</feature>
<dbReference type="STRING" id="1882483.A0A317XIC8"/>
<keyword evidence="18" id="KW-1185">Reference proteome</keyword>
<dbReference type="GO" id="GO:0030145">
    <property type="term" value="F:manganese ion binding"/>
    <property type="evidence" value="ECO:0007669"/>
    <property type="project" value="InterPro"/>
</dbReference>
<dbReference type="SUPFAM" id="SSF56300">
    <property type="entry name" value="Metallo-dependent phosphatases"/>
    <property type="match status" value="1"/>
</dbReference>
<keyword evidence="12" id="KW-0464">Manganese</keyword>
<comment type="subcellular location">
    <subcellularLocation>
        <location evidence="3">Chromosome</location>
    </subcellularLocation>
    <subcellularLocation>
        <location evidence="2">Nucleus</location>
    </subcellularLocation>
</comment>
<evidence type="ECO:0000313" key="18">
    <source>
        <dbReference type="Proteomes" id="UP000246740"/>
    </source>
</evidence>
<evidence type="ECO:0000256" key="13">
    <source>
        <dbReference type="ARBA" id="ARBA00023242"/>
    </source>
</evidence>
<dbReference type="InParanoid" id="A0A317XIC8"/>
<dbReference type="Proteomes" id="UP000246740">
    <property type="component" value="Unassembled WGS sequence"/>
</dbReference>
<feature type="compositionally biased region" description="Acidic residues" evidence="15">
    <location>
        <begin position="718"/>
        <end position="728"/>
    </location>
</feature>
<feature type="region of interest" description="Disordered" evidence="15">
    <location>
        <begin position="1"/>
        <end position="35"/>
    </location>
</feature>
<accession>A0A317XIC8</accession>
<feature type="compositionally biased region" description="Low complexity" evidence="15">
    <location>
        <begin position="777"/>
        <end position="786"/>
    </location>
</feature>
<dbReference type="InterPro" id="IPR038487">
    <property type="entry name" value="Mre11_capping_dom"/>
</dbReference>
<keyword evidence="6" id="KW-0540">Nuclease</keyword>
<keyword evidence="9" id="KW-0378">Hydrolase</keyword>
<dbReference type="Pfam" id="PF04152">
    <property type="entry name" value="Mre11_DNA_bind"/>
    <property type="match status" value="1"/>
</dbReference>
<evidence type="ECO:0000259" key="16">
    <source>
        <dbReference type="SMART" id="SM01347"/>
    </source>
</evidence>
<dbReference type="OrthoDB" id="30417at2759"/>
<keyword evidence="14" id="KW-0469">Meiosis</keyword>
<evidence type="ECO:0000256" key="2">
    <source>
        <dbReference type="ARBA" id="ARBA00004123"/>
    </source>
</evidence>
<dbReference type="GO" id="GO:0042138">
    <property type="term" value="P:meiotic DNA double-strand break formation"/>
    <property type="evidence" value="ECO:0007669"/>
    <property type="project" value="TreeGrafter"/>
</dbReference>
<dbReference type="FunCoup" id="A0A317XIC8">
    <property type="interactions" value="569"/>
</dbReference>
<keyword evidence="11" id="KW-0234">DNA repair</keyword>
<feature type="compositionally biased region" description="Low complexity" evidence="15">
    <location>
        <begin position="646"/>
        <end position="677"/>
    </location>
</feature>
<dbReference type="GO" id="GO:0035861">
    <property type="term" value="C:site of double-strand break"/>
    <property type="evidence" value="ECO:0007669"/>
    <property type="project" value="TreeGrafter"/>
</dbReference>
<dbReference type="PANTHER" id="PTHR10139:SF1">
    <property type="entry name" value="DOUBLE-STRAND BREAK REPAIR PROTEIN MRE11"/>
    <property type="match status" value="1"/>
</dbReference>
<dbReference type="Pfam" id="PF00149">
    <property type="entry name" value="Metallophos"/>
    <property type="match status" value="1"/>
</dbReference>
<dbReference type="GO" id="GO:0097552">
    <property type="term" value="P:mitochondrial double-strand break repair via homologous recombination"/>
    <property type="evidence" value="ECO:0007669"/>
    <property type="project" value="TreeGrafter"/>
</dbReference>
<feature type="compositionally biased region" description="Acidic residues" evidence="15">
    <location>
        <begin position="634"/>
        <end position="643"/>
    </location>
</feature>
<evidence type="ECO:0000256" key="4">
    <source>
        <dbReference type="ARBA" id="ARBA00009028"/>
    </source>
</evidence>
<dbReference type="Gene3D" id="3.30.110.110">
    <property type="entry name" value="Mre11, capping domain"/>
    <property type="match status" value="1"/>
</dbReference>
<evidence type="ECO:0000256" key="14">
    <source>
        <dbReference type="ARBA" id="ARBA00023254"/>
    </source>
</evidence>
<evidence type="ECO:0000256" key="7">
    <source>
        <dbReference type="ARBA" id="ARBA00022759"/>
    </source>
</evidence>
<dbReference type="CDD" id="cd00840">
    <property type="entry name" value="MPP_Mre11_N"/>
    <property type="match status" value="1"/>
</dbReference>
<evidence type="ECO:0000256" key="1">
    <source>
        <dbReference type="ARBA" id="ARBA00001936"/>
    </source>
</evidence>
<feature type="compositionally biased region" description="Acidic residues" evidence="15">
    <location>
        <begin position="608"/>
        <end position="619"/>
    </location>
</feature>
<evidence type="ECO:0000256" key="8">
    <source>
        <dbReference type="ARBA" id="ARBA00022763"/>
    </source>
</evidence>
<proteinExistence type="inferred from homology"/>
<organism evidence="17 18">
    <name type="scientific">Testicularia cyperi</name>
    <dbReference type="NCBI Taxonomy" id="1882483"/>
    <lineage>
        <taxon>Eukaryota</taxon>
        <taxon>Fungi</taxon>
        <taxon>Dikarya</taxon>
        <taxon>Basidiomycota</taxon>
        <taxon>Ustilaginomycotina</taxon>
        <taxon>Ustilaginomycetes</taxon>
        <taxon>Ustilaginales</taxon>
        <taxon>Anthracoideaceae</taxon>
        <taxon>Testicularia</taxon>
    </lineage>
</organism>
<dbReference type="InterPro" id="IPR007281">
    <property type="entry name" value="Mre11_DNA-bd"/>
</dbReference>
<evidence type="ECO:0000313" key="17">
    <source>
        <dbReference type="EMBL" id="PWY97050.1"/>
    </source>
</evidence>
<feature type="compositionally biased region" description="Low complexity" evidence="15">
    <location>
        <begin position="691"/>
        <end position="711"/>
    </location>
</feature>
<evidence type="ECO:0000256" key="15">
    <source>
        <dbReference type="SAM" id="MobiDB-lite"/>
    </source>
</evidence>
<feature type="compositionally biased region" description="Gly residues" evidence="15">
    <location>
        <begin position="809"/>
        <end position="827"/>
    </location>
</feature>
<sequence>MAGDDDSQEQQQQQYDEVDQLETEGGDGLPSPSFAAQNEANHLKIMLATDNHIGYMERDPVRGQDSINTFEEILQLAVQHDVDMILLGGDLFHENKPSRSSLHQTMALLRQYTLGDKPISVELLSDPNDGALPGRDFPAVNYEDPNLNVGIPVFSIHGNHDDPQGTGETGALSALDLLSVSGLINYFGKVELPSDDSAATTGSSRTASGGAFQEKGIRIKPVLLQKGDTKLALYGMGNIKDERMHFELRANRVRMYRPEEDPDSWFNILCVHQNRVAHNPKACVPETMFDDSIHLVVWGHEHEQRIQPQAVTEKRYHITQPGSSVATSLSHGETVEKCVAIIHIEQTDFLIEPIPLQTVRPFVMDDMNLADELEDAGLSSERGDIMKLLRRRVTGLIDKARLEFEEKSPGREMPLPLVRLRVEYTNQEISNPQRFGQEFAGKVANPKDVLQFSKRKSTRNGRQNGEGASGSAYVDLESVDLLPMERLEKVDVGKLVQEYLQAQNLDILNPEGLEGAVLNFVEKDDKDAIDGFVTRMLRHTVKGLVTIDPDESRIDGELERLRKELQRRGEDMETDATATATATAGGGGASRRGEAGAGQPSRRRGDYNSDDSMMDELADETSRRAVGGRRNESDIDEQDDNSELDVPPARSTRAPARRTAVPAVRSSTTTTLASGSRARGGTGTGTGTRGNTGTFAGAASRTPRRTAAARANQTFLGQDDDDDDDEIEEPQRAARADEDDVDFAEPTPAPARAPAPASSGGGGGRHAAALSMFSKPAAGSKTTAAARRGRGRGAGATATSASTSSSTLGGSGSGRGARGAAAPGGSGSTARGRNRNTSSFATREPESIQISDDDDDDDDDDNEDQDEGDIEAEFAGPASRSRASRATRSARR</sequence>
<evidence type="ECO:0000256" key="9">
    <source>
        <dbReference type="ARBA" id="ARBA00022801"/>
    </source>
</evidence>
<feature type="compositionally biased region" description="Basic residues" evidence="15">
    <location>
        <begin position="882"/>
        <end position="892"/>
    </location>
</feature>
<evidence type="ECO:0000256" key="12">
    <source>
        <dbReference type="ARBA" id="ARBA00023211"/>
    </source>
</evidence>
<name>A0A317XIC8_9BASI</name>
<protein>
    <submittedName>
        <fullName evidence="17">DNA repair exonuclease</fullName>
    </submittedName>
</protein>
<feature type="compositionally biased region" description="Gly residues" evidence="15">
    <location>
        <begin position="678"/>
        <end position="690"/>
    </location>
</feature>
<comment type="similarity">
    <text evidence="4">Belongs to the MRE11/RAD32 family.</text>
</comment>
<evidence type="ECO:0000256" key="11">
    <source>
        <dbReference type="ARBA" id="ARBA00023204"/>
    </source>
</evidence>
<dbReference type="FunFam" id="3.60.21.10:FF:000011">
    <property type="entry name" value="Double-strand break repair protein"/>
    <property type="match status" value="1"/>
</dbReference>
<dbReference type="Gene3D" id="3.60.21.10">
    <property type="match status" value="1"/>
</dbReference>
<feature type="compositionally biased region" description="Acidic residues" evidence="15">
    <location>
        <begin position="16"/>
        <end position="25"/>
    </location>
</feature>
<keyword evidence="8" id="KW-0227">DNA damage</keyword>
<gene>
    <name evidence="17" type="ORF">BCV70DRAFT_203212</name>
</gene>
<dbReference type="GO" id="GO:0004527">
    <property type="term" value="F:exonuclease activity"/>
    <property type="evidence" value="ECO:0007669"/>
    <property type="project" value="UniProtKB-KW"/>
</dbReference>
<dbReference type="GO" id="GO:0030870">
    <property type="term" value="C:Mre11 complex"/>
    <property type="evidence" value="ECO:0007669"/>
    <property type="project" value="TreeGrafter"/>
</dbReference>
<dbReference type="InterPro" id="IPR029052">
    <property type="entry name" value="Metallo-depent_PP-like"/>
</dbReference>
<dbReference type="InterPro" id="IPR041796">
    <property type="entry name" value="Mre11_N"/>
</dbReference>
<dbReference type="GO" id="GO:0031573">
    <property type="term" value="P:mitotic intra-S DNA damage checkpoint signaling"/>
    <property type="evidence" value="ECO:0007669"/>
    <property type="project" value="TreeGrafter"/>
</dbReference>
<dbReference type="GO" id="GO:0000723">
    <property type="term" value="P:telomere maintenance"/>
    <property type="evidence" value="ECO:0007669"/>
    <property type="project" value="TreeGrafter"/>
</dbReference>
<feature type="compositionally biased region" description="Low complexity" evidence="15">
    <location>
        <begin position="795"/>
        <end position="808"/>
    </location>
</feature>
<evidence type="ECO:0000256" key="5">
    <source>
        <dbReference type="ARBA" id="ARBA00022454"/>
    </source>
</evidence>
<keyword evidence="7" id="KW-0255">Endonuclease</keyword>
<evidence type="ECO:0000256" key="6">
    <source>
        <dbReference type="ARBA" id="ARBA00022722"/>
    </source>
</evidence>
<dbReference type="GO" id="GO:0007095">
    <property type="term" value="P:mitotic G2 DNA damage checkpoint signaling"/>
    <property type="evidence" value="ECO:0007669"/>
    <property type="project" value="TreeGrafter"/>
</dbReference>
<feature type="domain" description="Mre11 DNA-binding" evidence="16">
    <location>
        <begin position="349"/>
        <end position="520"/>
    </location>
</feature>
<dbReference type="EMBL" id="KZ819224">
    <property type="protein sequence ID" value="PWY97050.1"/>
    <property type="molecule type" value="Genomic_DNA"/>
</dbReference>